<dbReference type="InterPro" id="IPR011990">
    <property type="entry name" value="TPR-like_helical_dom_sf"/>
</dbReference>
<feature type="repeat" description="TPR" evidence="1">
    <location>
        <begin position="844"/>
        <end position="877"/>
    </location>
</feature>
<feature type="compositionally biased region" description="Acidic residues" evidence="2">
    <location>
        <begin position="37"/>
        <end position="52"/>
    </location>
</feature>
<dbReference type="Proteomes" id="UP000298138">
    <property type="component" value="Unassembled WGS sequence"/>
</dbReference>
<dbReference type="FunCoup" id="A0A4S2N2G0">
    <property type="interactions" value="1126"/>
</dbReference>
<dbReference type="STRING" id="341454.A0A4S2N2G0"/>
<sequence>MPPKRHVDAEPDNESEHSDASTSFSLASDDLAQFALDDTDDDPDYESEDSDAAIDPRLLDDTFPSFSDDEDEDDPDISLAADAAMASFHNDLKAAGGFKKARTGRQLHGNRFGGRRAVGEQQFSFEVNSLMGDANQNYAMGNLDAAMAAVKKVIQIEAGVYAAWKLMGEIFRERGDERRCLLAFLSAAHARPKDWELWLECAKMSLGIAEEAGVEAESQVSAEGERDKQSEEWLAGGKGGWKEQAIYCYTRAISANPENIDAIFDRALLYKETGKLKKAAEGLMMIHNLLPYDMGMLKEIASLYTQMGHAKIAEAIGLYEKAIAHFRKKKDKRSFGWSELNILVELFIMDKRWIEAINTIKEVARWLLGRDEETFWDNYEDDREWDVDDASRESVAGFDADKFSATAYMLPIELRVKLGLCRLELTQTDAAMKHFSYLTPLDPIDYYDLFAEVGHALFQHSLFESAIHYYFNAVQGSPEFDRKLWFNLAHCYKALDQVDDAEECYNGILENNPTDTYALLELANIYEMSDRRGEALDLVNKVLEIRSHADWDDDIAETGRRRYTTRFGPDGARVSRLTVQEAFELNERRTEQTSAKYKKLEMIWPEVQKGKKEAVKEWLDVAGDLVDDFRNTRALYPSERGKPFMGFISTAARRAKAVGEQVRIQKMQIRLQETLGYEELPAELPDAGANFRGLPFPTWLSLFLTYALTLAIHSDYRDSYSVCAAAKECTVFYRSKPILTTIWATWLSCAILARDHDSVSTILRWFLTTFQFQTEVYNMFTIALTATGERGALDVYHSAANQKYMLRHIKIMDESISGKKRINAAQLTNLGDNGKELVPQEMDTLLLMLYGHMLHVGKSYRSALNYYTRAYALSPESPVINLCIALSYMHRSMQRQSENRHFQALQCWVFFLEYAAKRRRMARELMDIKEGEEDLETEIEIQYNLARAEHHYGLSHLAVRRYEKVLQIGDEKFGPVEQNHGTDGKTTTEDVDDDGDVIMGDADSAENTVAVEEVKHGDTFGDMRYEAAYNLQMIYMTSGCEELAMEVTKKWLII</sequence>
<dbReference type="SMART" id="SM00028">
    <property type="entry name" value="TPR"/>
    <property type="match status" value="10"/>
</dbReference>
<organism evidence="3 4">
    <name type="scientific">Ascodesmis nigricans</name>
    <dbReference type="NCBI Taxonomy" id="341454"/>
    <lineage>
        <taxon>Eukaryota</taxon>
        <taxon>Fungi</taxon>
        <taxon>Dikarya</taxon>
        <taxon>Ascomycota</taxon>
        <taxon>Pezizomycotina</taxon>
        <taxon>Pezizomycetes</taxon>
        <taxon>Pezizales</taxon>
        <taxon>Ascodesmidaceae</taxon>
        <taxon>Ascodesmis</taxon>
    </lineage>
</organism>
<dbReference type="InterPro" id="IPR039340">
    <property type="entry name" value="Tfc4/TFIIIC-102/Sfc4"/>
</dbReference>
<evidence type="ECO:0000256" key="1">
    <source>
        <dbReference type="PROSITE-ProRule" id="PRU00339"/>
    </source>
</evidence>
<feature type="region of interest" description="Disordered" evidence="2">
    <location>
        <begin position="1"/>
        <end position="75"/>
    </location>
</feature>
<feature type="compositionally biased region" description="Basic and acidic residues" evidence="2">
    <location>
        <begin position="974"/>
        <end position="988"/>
    </location>
</feature>
<dbReference type="PANTHER" id="PTHR23082:SF0">
    <property type="entry name" value="GENERAL TRANSCRIPTION FACTOR 3C POLYPEPTIDE 3"/>
    <property type="match status" value="1"/>
</dbReference>
<dbReference type="SUPFAM" id="SSF48452">
    <property type="entry name" value="TPR-like"/>
    <property type="match status" value="3"/>
</dbReference>
<dbReference type="Gene3D" id="1.25.40.10">
    <property type="entry name" value="Tetratricopeptide repeat domain"/>
    <property type="match status" value="4"/>
</dbReference>
<evidence type="ECO:0000256" key="2">
    <source>
        <dbReference type="SAM" id="MobiDB-lite"/>
    </source>
</evidence>
<protein>
    <submittedName>
        <fullName evidence="3">TPR-like protein</fullName>
    </submittedName>
</protein>
<feature type="region of interest" description="Disordered" evidence="2">
    <location>
        <begin position="974"/>
        <end position="993"/>
    </location>
</feature>
<evidence type="ECO:0000313" key="4">
    <source>
        <dbReference type="Proteomes" id="UP000298138"/>
    </source>
</evidence>
<name>A0A4S2N2G0_9PEZI</name>
<feature type="compositionally biased region" description="Basic and acidic residues" evidence="2">
    <location>
        <begin position="1"/>
        <end position="19"/>
    </location>
</feature>
<feature type="repeat" description="TPR" evidence="1">
    <location>
        <begin position="482"/>
        <end position="515"/>
    </location>
</feature>
<dbReference type="GO" id="GO:0000127">
    <property type="term" value="C:transcription factor TFIIIC complex"/>
    <property type="evidence" value="ECO:0007669"/>
    <property type="project" value="TreeGrafter"/>
</dbReference>
<accession>A0A4S2N2G0</accession>
<reference evidence="3 4" key="1">
    <citation type="submission" date="2019-04" db="EMBL/GenBank/DDBJ databases">
        <title>Comparative genomics and transcriptomics to analyze fruiting body development in filamentous ascomycetes.</title>
        <authorList>
            <consortium name="DOE Joint Genome Institute"/>
            <person name="Lutkenhaus R."/>
            <person name="Traeger S."/>
            <person name="Breuer J."/>
            <person name="Kuo A."/>
            <person name="Lipzen A."/>
            <person name="Pangilinan J."/>
            <person name="Dilworth D."/>
            <person name="Sandor L."/>
            <person name="Poggeler S."/>
            <person name="Barry K."/>
            <person name="Grigoriev I.V."/>
            <person name="Nowrousian M."/>
        </authorList>
    </citation>
    <scope>NUCLEOTIDE SEQUENCE [LARGE SCALE GENOMIC DNA]</scope>
    <source>
        <strain evidence="3 4">CBS 389.68</strain>
    </source>
</reference>
<dbReference type="OrthoDB" id="9991317at2759"/>
<dbReference type="Pfam" id="PF14559">
    <property type="entry name" value="TPR_19"/>
    <property type="match status" value="1"/>
</dbReference>
<evidence type="ECO:0000313" key="3">
    <source>
        <dbReference type="EMBL" id="TGZ83358.1"/>
    </source>
</evidence>
<dbReference type="PANTHER" id="PTHR23082">
    <property type="entry name" value="TRANSCRIPTION INITIATION FACTOR IIIC TFIIIC , POLYPEPTIDE 3-RELATED"/>
    <property type="match status" value="1"/>
</dbReference>
<dbReference type="GO" id="GO:0006383">
    <property type="term" value="P:transcription by RNA polymerase III"/>
    <property type="evidence" value="ECO:0007669"/>
    <property type="project" value="InterPro"/>
</dbReference>
<dbReference type="AlphaFoldDB" id="A0A4S2N2G0"/>
<gene>
    <name evidence="3" type="ORF">EX30DRAFT_394577</name>
</gene>
<dbReference type="InParanoid" id="A0A4S2N2G0"/>
<dbReference type="EMBL" id="ML220114">
    <property type="protein sequence ID" value="TGZ83358.1"/>
    <property type="molecule type" value="Genomic_DNA"/>
</dbReference>
<dbReference type="PROSITE" id="PS50005">
    <property type="entry name" value="TPR"/>
    <property type="match status" value="2"/>
</dbReference>
<keyword evidence="4" id="KW-1185">Reference proteome</keyword>
<proteinExistence type="predicted"/>
<keyword evidence="1" id="KW-0802">TPR repeat</keyword>
<dbReference type="InterPro" id="IPR019734">
    <property type="entry name" value="TPR_rpt"/>
</dbReference>